<dbReference type="OrthoDB" id="194358at2759"/>
<accession>A0A066XCL7</accession>
<dbReference type="PANTHER" id="PTHR24148">
    <property type="entry name" value="ANKYRIN REPEAT DOMAIN-CONTAINING PROTEIN 39 HOMOLOG-RELATED"/>
    <property type="match status" value="1"/>
</dbReference>
<evidence type="ECO:0000259" key="1">
    <source>
        <dbReference type="Pfam" id="PF06985"/>
    </source>
</evidence>
<reference evidence="3" key="1">
    <citation type="journal article" date="2014" name="Genome Announc.">
        <title>Draft genome sequence of Colletotrichum sublineola, a destructive pathogen of cultivated sorghum.</title>
        <authorList>
            <person name="Baroncelli R."/>
            <person name="Sanz-Martin J.M."/>
            <person name="Rech G.E."/>
            <person name="Sukno S.A."/>
            <person name="Thon M.R."/>
        </authorList>
    </citation>
    <scope>NUCLEOTIDE SEQUENCE [LARGE SCALE GENOMIC DNA]</scope>
    <source>
        <strain evidence="3">TX430BB</strain>
    </source>
</reference>
<dbReference type="InterPro" id="IPR010730">
    <property type="entry name" value="HET"/>
</dbReference>
<dbReference type="eggNOG" id="ENOG502SNPI">
    <property type="taxonomic scope" value="Eukaryota"/>
</dbReference>
<dbReference type="HOGENOM" id="CLU_004184_7_4_1"/>
<evidence type="ECO:0000313" key="3">
    <source>
        <dbReference type="Proteomes" id="UP000027238"/>
    </source>
</evidence>
<dbReference type="STRING" id="1173701.A0A066XCL7"/>
<comment type="caution">
    <text evidence="2">The sequence shown here is derived from an EMBL/GenBank/DDBJ whole genome shotgun (WGS) entry which is preliminary data.</text>
</comment>
<dbReference type="EMBL" id="JMSE01000910">
    <property type="protein sequence ID" value="KDN66662.1"/>
    <property type="molecule type" value="Genomic_DNA"/>
</dbReference>
<protein>
    <submittedName>
        <fullName evidence="2">Putative heterokaryon incompatibility protein</fullName>
    </submittedName>
</protein>
<dbReference type="Proteomes" id="UP000027238">
    <property type="component" value="Unassembled WGS sequence"/>
</dbReference>
<dbReference type="Pfam" id="PF26639">
    <property type="entry name" value="Het-6_barrel"/>
    <property type="match status" value="1"/>
</dbReference>
<keyword evidence="3" id="KW-1185">Reference proteome</keyword>
<proteinExistence type="predicted"/>
<organism evidence="2 3">
    <name type="scientific">Colletotrichum sublineola</name>
    <name type="common">Sorghum anthracnose fungus</name>
    <dbReference type="NCBI Taxonomy" id="1173701"/>
    <lineage>
        <taxon>Eukaryota</taxon>
        <taxon>Fungi</taxon>
        <taxon>Dikarya</taxon>
        <taxon>Ascomycota</taxon>
        <taxon>Pezizomycotina</taxon>
        <taxon>Sordariomycetes</taxon>
        <taxon>Hypocreomycetidae</taxon>
        <taxon>Glomerellales</taxon>
        <taxon>Glomerellaceae</taxon>
        <taxon>Colletotrichum</taxon>
        <taxon>Colletotrichum graminicola species complex</taxon>
    </lineage>
</organism>
<dbReference type="Pfam" id="PF06985">
    <property type="entry name" value="HET"/>
    <property type="match status" value="1"/>
</dbReference>
<dbReference type="InterPro" id="IPR052895">
    <property type="entry name" value="HetReg/Transcr_Mod"/>
</dbReference>
<dbReference type="AlphaFoldDB" id="A0A066XCL7"/>
<sequence length="617" mass="67738">MDAAESYSYPGGGELDLEDTFRLVEVQPGERDAPVTVHLLAASLHGCPQYEALSYAWGDATQTEAIHVVALASRGDASSTTTTTTTTTTSLSVTRSCAAALRRLRLPTEPRLLWIDAICIDQSSVPERNHQLSLMPQIYSGAACVVVYLGESSDAEDSDDAMDWLRETQDPWLTSGRQAVPGAISSLLGRPWFLRTWVLQEIQLARRASVVCGTREVGWEALNELRYMIDNNSRAEPLPYAVQSLTDKSGRGRRKTWVPPYPVRLLQLLQNTRYLEATDARNKLYAVLPLLDWEDQQRNLSVDSGDGNHAPFAIPKGDYSRSPAETFAQLGRALIDTLGLNVLCSIVTPTKVPGLPTWAPDWSTHALRSSRGTKGRTHLRKGWAFSDARASSSLVSRGTADGAGDKPWRFSEYMTPEGSQSTQLHVRAATVGTIVQLGELCDVYRDYLPLEQWESICEPRHLGETGPEMLTPFVETLFGTLRPYADMMLEAVQKVKEFHRQGPIGQHDGKATCPDGRALLRHLFVSWTPSYRVQAEQIFSHCHGRKFFVADTGFLGLAPEAAVVGDRVVGIEGLKVPVVARSAGDSDASVLALRLVGQCYAEGALNAAVGYEEAIIR</sequence>
<feature type="domain" description="Heterokaryon incompatibility" evidence="1">
    <location>
        <begin position="50"/>
        <end position="201"/>
    </location>
</feature>
<gene>
    <name evidence="2" type="ORF">CSUB01_07504</name>
</gene>
<dbReference type="OMA" id="EEAHEWD"/>
<evidence type="ECO:0000313" key="2">
    <source>
        <dbReference type="EMBL" id="KDN66662.1"/>
    </source>
</evidence>
<name>A0A066XCL7_COLSU</name>
<dbReference type="PANTHER" id="PTHR24148:SF73">
    <property type="entry name" value="HET DOMAIN PROTEIN (AFU_ORTHOLOGUE AFUA_8G01020)"/>
    <property type="match status" value="1"/>
</dbReference>